<dbReference type="Proteomes" id="UP000823630">
    <property type="component" value="Unassembled WGS sequence"/>
</dbReference>
<sequence length="106" mass="11754">MLEVIVAFFIMFLIAAVAVAIISIPILIANARGICGGEKTAIVLLSILGVFFGITWFVALILSLVWHAQCPAGDDLDKLEKLSKLYKDKVITKSEYERMKSKLLRE</sequence>
<comment type="caution">
    <text evidence="3">The sequence shown here is derived from an EMBL/GenBank/DDBJ whole genome shotgun (WGS) entry which is preliminary data.</text>
</comment>
<accession>A0A9D9DDE6</accession>
<feature type="transmembrane region" description="Helical" evidence="1">
    <location>
        <begin position="6"/>
        <end position="29"/>
    </location>
</feature>
<evidence type="ECO:0000259" key="2">
    <source>
        <dbReference type="Pfam" id="PF09851"/>
    </source>
</evidence>
<protein>
    <submittedName>
        <fullName evidence="3">SHOCT domain-containing protein</fullName>
    </submittedName>
</protein>
<evidence type="ECO:0000256" key="1">
    <source>
        <dbReference type="SAM" id="Phobius"/>
    </source>
</evidence>
<keyword evidence="1" id="KW-0812">Transmembrane</keyword>
<reference evidence="3" key="2">
    <citation type="journal article" date="2021" name="PeerJ">
        <title>Extensive microbial diversity within the chicken gut microbiome revealed by metagenomics and culture.</title>
        <authorList>
            <person name="Gilroy R."/>
            <person name="Ravi A."/>
            <person name="Getino M."/>
            <person name="Pursley I."/>
            <person name="Horton D.L."/>
            <person name="Alikhan N.F."/>
            <person name="Baker D."/>
            <person name="Gharbi K."/>
            <person name="Hall N."/>
            <person name="Watson M."/>
            <person name="Adriaenssens E.M."/>
            <person name="Foster-Nyarko E."/>
            <person name="Jarju S."/>
            <person name="Secka A."/>
            <person name="Antonio M."/>
            <person name="Oren A."/>
            <person name="Chaudhuri R.R."/>
            <person name="La Ragione R."/>
            <person name="Hildebrand F."/>
            <person name="Pallen M.J."/>
        </authorList>
    </citation>
    <scope>NUCLEOTIDE SEQUENCE</scope>
    <source>
        <strain evidence="3">8207</strain>
    </source>
</reference>
<keyword evidence="1" id="KW-1133">Transmembrane helix</keyword>
<organism evidence="3 4">
    <name type="scientific">Candidatus Enterousia avistercoris</name>
    <dbReference type="NCBI Taxonomy" id="2840788"/>
    <lineage>
        <taxon>Bacteria</taxon>
        <taxon>Pseudomonadati</taxon>
        <taxon>Pseudomonadota</taxon>
        <taxon>Alphaproteobacteria</taxon>
        <taxon>Candidatus Enterousia</taxon>
    </lineage>
</organism>
<evidence type="ECO:0000313" key="3">
    <source>
        <dbReference type="EMBL" id="MBO8425463.1"/>
    </source>
</evidence>
<dbReference type="EMBL" id="JADINC010000049">
    <property type="protein sequence ID" value="MBO8425463.1"/>
    <property type="molecule type" value="Genomic_DNA"/>
</dbReference>
<evidence type="ECO:0000313" key="4">
    <source>
        <dbReference type="Proteomes" id="UP000823630"/>
    </source>
</evidence>
<feature type="transmembrane region" description="Helical" evidence="1">
    <location>
        <begin position="41"/>
        <end position="66"/>
    </location>
</feature>
<reference evidence="3" key="1">
    <citation type="submission" date="2020-10" db="EMBL/GenBank/DDBJ databases">
        <authorList>
            <person name="Gilroy R."/>
        </authorList>
    </citation>
    <scope>NUCLEOTIDE SEQUENCE</scope>
    <source>
        <strain evidence="3">8207</strain>
    </source>
</reference>
<proteinExistence type="predicted"/>
<dbReference type="InterPro" id="IPR018649">
    <property type="entry name" value="SHOCT"/>
</dbReference>
<gene>
    <name evidence="3" type="ORF">IAC69_03225</name>
</gene>
<dbReference type="AlphaFoldDB" id="A0A9D9DDE6"/>
<keyword evidence="1" id="KW-0472">Membrane</keyword>
<name>A0A9D9DDE6_9PROT</name>
<feature type="domain" description="SHOCT" evidence="2">
    <location>
        <begin position="77"/>
        <end position="104"/>
    </location>
</feature>
<dbReference type="Pfam" id="PF09851">
    <property type="entry name" value="SHOCT"/>
    <property type="match status" value="1"/>
</dbReference>